<evidence type="ECO:0000256" key="2">
    <source>
        <dbReference type="ARBA" id="ARBA00022448"/>
    </source>
</evidence>
<evidence type="ECO:0000256" key="11">
    <source>
        <dbReference type="PROSITE-ProRule" id="PRU01360"/>
    </source>
</evidence>
<feature type="domain" description="TonB-dependent receptor-like beta-barrel" evidence="14">
    <location>
        <begin position="283"/>
        <end position="717"/>
    </location>
</feature>
<protein>
    <submittedName>
        <fullName evidence="16">Iron complex outermembrane receptor protein</fullName>
    </submittedName>
</protein>
<keyword evidence="2 11" id="KW-0813">Transport</keyword>
<reference evidence="16 17" key="1">
    <citation type="submission" date="2020-08" db="EMBL/GenBank/DDBJ databases">
        <title>Genomic Encyclopedia of Type Strains, Phase IV (KMG-IV): sequencing the most valuable type-strain genomes for metagenomic binning, comparative biology and taxonomic classification.</title>
        <authorList>
            <person name="Goeker M."/>
        </authorList>
    </citation>
    <scope>NUCLEOTIDE SEQUENCE [LARGE SCALE GENOMIC DNA]</scope>
    <source>
        <strain evidence="16 17">DSM 27057</strain>
    </source>
</reference>
<organism evidence="16 17">
    <name type="scientific">Novosphingobium sediminicola</name>
    <dbReference type="NCBI Taxonomy" id="563162"/>
    <lineage>
        <taxon>Bacteria</taxon>
        <taxon>Pseudomonadati</taxon>
        <taxon>Pseudomonadota</taxon>
        <taxon>Alphaproteobacteria</taxon>
        <taxon>Sphingomonadales</taxon>
        <taxon>Sphingomonadaceae</taxon>
        <taxon>Novosphingobium</taxon>
    </lineage>
</organism>
<evidence type="ECO:0000256" key="8">
    <source>
        <dbReference type="ARBA" id="ARBA00023077"/>
    </source>
</evidence>
<comment type="subcellular location">
    <subcellularLocation>
        <location evidence="1 11">Cell outer membrane</location>
        <topology evidence="1 11">Multi-pass membrane protein</topology>
    </subcellularLocation>
</comment>
<evidence type="ECO:0000256" key="7">
    <source>
        <dbReference type="ARBA" id="ARBA00023065"/>
    </source>
</evidence>
<evidence type="ECO:0000256" key="3">
    <source>
        <dbReference type="ARBA" id="ARBA00022452"/>
    </source>
</evidence>
<dbReference type="Gene3D" id="2.40.170.20">
    <property type="entry name" value="TonB-dependent receptor, beta-barrel domain"/>
    <property type="match status" value="1"/>
</dbReference>
<dbReference type="AlphaFoldDB" id="A0A7W6CGT5"/>
<dbReference type="InterPro" id="IPR000531">
    <property type="entry name" value="Beta-barrel_TonB"/>
</dbReference>
<keyword evidence="16" id="KW-0675">Receptor</keyword>
<evidence type="ECO:0000256" key="4">
    <source>
        <dbReference type="ARBA" id="ARBA00022496"/>
    </source>
</evidence>
<dbReference type="Proteomes" id="UP000548867">
    <property type="component" value="Unassembled WGS sequence"/>
</dbReference>
<name>A0A7W6CGT5_9SPHN</name>
<comment type="similarity">
    <text evidence="11 12">Belongs to the TonB-dependent receptor family.</text>
</comment>
<dbReference type="EMBL" id="JACIDX010000009">
    <property type="protein sequence ID" value="MBB3955577.1"/>
    <property type="molecule type" value="Genomic_DNA"/>
</dbReference>
<evidence type="ECO:0000259" key="15">
    <source>
        <dbReference type="Pfam" id="PF07715"/>
    </source>
</evidence>
<evidence type="ECO:0000256" key="13">
    <source>
        <dbReference type="SAM" id="SignalP"/>
    </source>
</evidence>
<keyword evidence="9 11" id="KW-0472">Membrane</keyword>
<dbReference type="GO" id="GO:0006826">
    <property type="term" value="P:iron ion transport"/>
    <property type="evidence" value="ECO:0007669"/>
    <property type="project" value="UniProtKB-KW"/>
</dbReference>
<dbReference type="GO" id="GO:0009279">
    <property type="term" value="C:cell outer membrane"/>
    <property type="evidence" value="ECO:0007669"/>
    <property type="project" value="UniProtKB-SubCell"/>
</dbReference>
<dbReference type="PANTHER" id="PTHR32552:SF81">
    <property type="entry name" value="TONB-DEPENDENT OUTER MEMBRANE RECEPTOR"/>
    <property type="match status" value="1"/>
</dbReference>
<evidence type="ECO:0000313" key="16">
    <source>
        <dbReference type="EMBL" id="MBB3955577.1"/>
    </source>
</evidence>
<feature type="domain" description="TonB-dependent receptor plug" evidence="15">
    <location>
        <begin position="46"/>
        <end position="152"/>
    </location>
</feature>
<evidence type="ECO:0000256" key="6">
    <source>
        <dbReference type="ARBA" id="ARBA00023004"/>
    </source>
</evidence>
<dbReference type="PANTHER" id="PTHR32552">
    <property type="entry name" value="FERRICHROME IRON RECEPTOR-RELATED"/>
    <property type="match status" value="1"/>
</dbReference>
<evidence type="ECO:0000259" key="14">
    <source>
        <dbReference type="Pfam" id="PF00593"/>
    </source>
</evidence>
<dbReference type="InterPro" id="IPR036942">
    <property type="entry name" value="Beta-barrel_TonB_sf"/>
</dbReference>
<keyword evidence="17" id="KW-1185">Reference proteome</keyword>
<evidence type="ECO:0000256" key="10">
    <source>
        <dbReference type="ARBA" id="ARBA00023237"/>
    </source>
</evidence>
<sequence length="754" mass="80439">MSMHLKYMLMASALIAAPAMAQDRNAGQNAGLQDIVVTAQRREENLQKAALAVSAVAGDTLVKQSVTQATDLSRLVPALQVAPAASFTQIYMRGIGSFGANAFAEQGVAFNLDGIYLSRPAAPAALFYDLERIEALKGPQGTLYGRNASGGALNVITAKPKLGETSGFVNAEYGNYNAFKSSAAVNLALGEQWAARLSGQYARHDGYMSDGYDDENTGALRGQVKFDNRAGINATLMLDYGHVGGKGSGGTIMPLIGNGRLGPSDPAVVAAYLGKSPTAPVPQITAKGDGFQDNSYYGAALTANADLGFATLTVIPAWRKTDLNFLSYASSFLIRDIEKSRQGSVEARLANRSGAVNWVAGAYWFNEHVDANQRYDQGSNGLQVNSLLDTQSLAAFGQATVTLAPTFRVTGGLRYTDDRKQQATNFTTMPFVGFVSPGTGNFTPIFATIPAVATTDIHFRKATWKAGVEYDVAPRSLLYASVATGFKSGALYAASGQNYSAPENLTAYTIGSKNRFLDNRLQLNVEAFWWDYRNQQISHLGPVQVATTPGGAVYAPVFLTENAGGAKLYGIEAEVLFKPTPNDLLTADIQWLHARYKTFGYYAYSSSGATPAAGCAVSPTSRIAATAGAAIFSVDCSGRPLVNAPDWTINLAYEHKFDLAGGANLTFGADTRIQSASYVSIDYLPDGRQGAYTTSNARLAYEPAGGRYTLTAFVNNIEDTKVFSASFQSPVKNGVLYNQLRAPRTFGIRGSLRF</sequence>
<feature type="signal peptide" evidence="13">
    <location>
        <begin position="1"/>
        <end position="21"/>
    </location>
</feature>
<keyword evidence="13" id="KW-0732">Signal</keyword>
<keyword evidence="5 11" id="KW-0812">Transmembrane</keyword>
<proteinExistence type="inferred from homology"/>
<feature type="chain" id="PRO_5031473582" evidence="13">
    <location>
        <begin position="22"/>
        <end position="754"/>
    </location>
</feature>
<keyword evidence="4" id="KW-0410">Iron transport</keyword>
<dbReference type="InterPro" id="IPR039426">
    <property type="entry name" value="TonB-dep_rcpt-like"/>
</dbReference>
<dbReference type="SUPFAM" id="SSF56935">
    <property type="entry name" value="Porins"/>
    <property type="match status" value="1"/>
</dbReference>
<evidence type="ECO:0000256" key="5">
    <source>
        <dbReference type="ARBA" id="ARBA00022692"/>
    </source>
</evidence>
<evidence type="ECO:0000256" key="1">
    <source>
        <dbReference type="ARBA" id="ARBA00004571"/>
    </source>
</evidence>
<comment type="caution">
    <text evidence="16">The sequence shown here is derived from an EMBL/GenBank/DDBJ whole genome shotgun (WGS) entry which is preliminary data.</text>
</comment>
<dbReference type="Pfam" id="PF00593">
    <property type="entry name" value="TonB_dep_Rec_b-barrel"/>
    <property type="match status" value="1"/>
</dbReference>
<dbReference type="InterPro" id="IPR012910">
    <property type="entry name" value="Plug_dom"/>
</dbReference>
<keyword evidence="3 11" id="KW-1134">Transmembrane beta strand</keyword>
<keyword evidence="10 11" id="KW-0998">Cell outer membrane</keyword>
<keyword evidence="6" id="KW-0408">Iron</keyword>
<gene>
    <name evidence="16" type="ORF">GGR38_002533</name>
</gene>
<dbReference type="Pfam" id="PF07715">
    <property type="entry name" value="Plug"/>
    <property type="match status" value="1"/>
</dbReference>
<keyword evidence="7" id="KW-0406">Ion transport</keyword>
<evidence type="ECO:0000256" key="12">
    <source>
        <dbReference type="RuleBase" id="RU003357"/>
    </source>
</evidence>
<evidence type="ECO:0000313" key="17">
    <source>
        <dbReference type="Proteomes" id="UP000548867"/>
    </source>
</evidence>
<keyword evidence="8 12" id="KW-0798">TonB box</keyword>
<accession>A0A7W6CGT5</accession>
<dbReference type="PROSITE" id="PS52016">
    <property type="entry name" value="TONB_DEPENDENT_REC_3"/>
    <property type="match status" value="1"/>
</dbReference>
<evidence type="ECO:0000256" key="9">
    <source>
        <dbReference type="ARBA" id="ARBA00023136"/>
    </source>
</evidence>